<keyword evidence="3" id="KW-0732">Signal</keyword>
<sequence length="101" mass="10965">MKAALVIFLLIAMLGVLAAEAYPNLRQVVVTGDEEEGGCCDSCGSCDRRAPDLARCECRDVVTSCGPGCKRCEEADLDLNPPRYVCKDMSFHSCQTRCSIL</sequence>
<evidence type="ECO:0000256" key="2">
    <source>
        <dbReference type="ARBA" id="ARBA00023157"/>
    </source>
</evidence>
<reference evidence="5" key="1">
    <citation type="submission" date="2002-04" db="EMBL/GenBank/DDBJ databases">
        <title>Purification, Characterization, and cDNA Cloning of Onion Trypsin Inhibitor.</title>
        <authorList>
            <person name="Deshimaru M."/>
            <person name="Suematsu K."/>
            <person name="Yoshimi S."/>
            <person name="Watanabe A."/>
            <person name="Terada S."/>
        </authorList>
    </citation>
    <scope>NUCLEOTIDE SEQUENCE</scope>
    <source>
        <tissue evidence="5">Bulb</tissue>
    </source>
</reference>
<organism evidence="5">
    <name type="scientific">Allium cepa</name>
    <name type="common">Onion</name>
    <dbReference type="NCBI Taxonomy" id="4679"/>
    <lineage>
        <taxon>Eukaryota</taxon>
        <taxon>Viridiplantae</taxon>
        <taxon>Streptophyta</taxon>
        <taxon>Embryophyta</taxon>
        <taxon>Tracheophyta</taxon>
        <taxon>Spermatophyta</taxon>
        <taxon>Magnoliopsida</taxon>
        <taxon>Liliopsida</taxon>
        <taxon>Asparagales</taxon>
        <taxon>Amaryllidaceae</taxon>
        <taxon>Allioideae</taxon>
        <taxon>Allieae</taxon>
        <taxon>Allium</taxon>
    </lineage>
</organism>
<protein>
    <submittedName>
        <fullName evidence="5">Trypsin inhibitor</fullName>
    </submittedName>
</protein>
<evidence type="ECO:0000256" key="1">
    <source>
        <dbReference type="ARBA" id="ARBA00022690"/>
    </source>
</evidence>
<feature type="domain" description="Bowman-Birk serine protease inhibitors family" evidence="4">
    <location>
        <begin position="39"/>
        <end position="98"/>
    </location>
</feature>
<feature type="chain" id="PRO_5004312813" evidence="3">
    <location>
        <begin position="19"/>
        <end position="101"/>
    </location>
</feature>
<accession>Q8RVY7</accession>
<gene>
    <name evidence="5" type="primary">OTI</name>
</gene>
<dbReference type="InterPro" id="IPR000877">
    <property type="entry name" value="Prot_inh_BBI"/>
</dbReference>
<dbReference type="AlphaFoldDB" id="Q8RVY7"/>
<evidence type="ECO:0000259" key="4">
    <source>
        <dbReference type="SMART" id="SM00269"/>
    </source>
</evidence>
<keyword evidence="1" id="KW-0646">Protease inhibitor</keyword>
<keyword evidence="2" id="KW-1015">Disulfide bond</keyword>
<evidence type="ECO:0000256" key="3">
    <source>
        <dbReference type="SAM" id="SignalP"/>
    </source>
</evidence>
<dbReference type="GO" id="GO:0004867">
    <property type="term" value="F:serine-type endopeptidase inhibitor activity"/>
    <property type="evidence" value="ECO:0007669"/>
    <property type="project" value="InterPro"/>
</dbReference>
<dbReference type="CDD" id="cd00023">
    <property type="entry name" value="BBI"/>
    <property type="match status" value="1"/>
</dbReference>
<dbReference type="SUPFAM" id="SSF57247">
    <property type="entry name" value="Bowman-Birk inhibitor, BBI"/>
    <property type="match status" value="1"/>
</dbReference>
<dbReference type="GO" id="GO:0005576">
    <property type="term" value="C:extracellular region"/>
    <property type="evidence" value="ECO:0007669"/>
    <property type="project" value="InterPro"/>
</dbReference>
<dbReference type="EMBL" id="AB083109">
    <property type="protein sequence ID" value="BAB88746.1"/>
    <property type="molecule type" value="mRNA"/>
</dbReference>
<dbReference type="InterPro" id="IPR035995">
    <property type="entry name" value="Bowman-Birk_prot_inh"/>
</dbReference>
<dbReference type="SMART" id="SM00269">
    <property type="entry name" value="BowB"/>
    <property type="match status" value="1"/>
</dbReference>
<proteinExistence type="evidence at transcript level"/>
<dbReference type="Gene3D" id="2.10.69.10">
    <property type="entry name" value="Cysteine Protease (Bromelain) Inhibitor, subunit H"/>
    <property type="match status" value="1"/>
</dbReference>
<name>Q8RVY7_ALLCE</name>
<evidence type="ECO:0000313" key="5">
    <source>
        <dbReference type="EMBL" id="BAB88746.1"/>
    </source>
</evidence>
<feature type="signal peptide" evidence="3">
    <location>
        <begin position="1"/>
        <end position="18"/>
    </location>
</feature>